<dbReference type="InterPro" id="IPR018108">
    <property type="entry name" value="MCP_transmembrane"/>
</dbReference>
<dbReference type="PROSITE" id="PS50920">
    <property type="entry name" value="SOLCAR"/>
    <property type="match status" value="1"/>
</dbReference>
<dbReference type="AlphaFoldDB" id="A0A1G9VM52"/>
<keyword evidence="3" id="KW-1185">Reference proteome</keyword>
<gene>
    <name evidence="2" type="ORF">SAMN05444921_112194</name>
</gene>
<dbReference type="Proteomes" id="UP000199063">
    <property type="component" value="Unassembled WGS sequence"/>
</dbReference>
<evidence type="ECO:0000313" key="3">
    <source>
        <dbReference type="Proteomes" id="UP000199063"/>
    </source>
</evidence>
<dbReference type="GeneID" id="40831166"/>
<sequence>MQLSLLPQRATSKIAKYLVGGVAAATVMTGVTTAVAPTEASAAPASAQRIDGWIKHSLLVMKAKGIPGSYEGIRRNLMRESSGDLYAINLWDSNAQKGIPSKGLMQVIDPTFRTYHVDGTSWDIYDPIANITAACNYAAKRYGSIDNVNGPY</sequence>
<name>A0A1G9VM52_9ACTN</name>
<organism evidence="2 3">
    <name type="scientific">Streptomyces wuyuanensis</name>
    <dbReference type="NCBI Taxonomy" id="1196353"/>
    <lineage>
        <taxon>Bacteria</taxon>
        <taxon>Bacillati</taxon>
        <taxon>Actinomycetota</taxon>
        <taxon>Actinomycetes</taxon>
        <taxon>Kitasatosporales</taxon>
        <taxon>Streptomycetaceae</taxon>
        <taxon>Streptomyces</taxon>
    </lineage>
</organism>
<protein>
    <submittedName>
        <fullName evidence="2">Transglycosylase SLT domain-containing protein</fullName>
    </submittedName>
</protein>
<reference evidence="3" key="1">
    <citation type="submission" date="2016-10" db="EMBL/GenBank/DDBJ databases">
        <authorList>
            <person name="Varghese N."/>
            <person name="Submissions S."/>
        </authorList>
    </citation>
    <scope>NUCLEOTIDE SEQUENCE [LARGE SCALE GENOMIC DNA]</scope>
    <source>
        <strain evidence="3">CGMCC 4.7042</strain>
    </source>
</reference>
<dbReference type="OrthoDB" id="4629613at2"/>
<dbReference type="EMBL" id="FNHI01000012">
    <property type="protein sequence ID" value="SDM73338.1"/>
    <property type="molecule type" value="Genomic_DNA"/>
</dbReference>
<dbReference type="Pfam" id="PF01464">
    <property type="entry name" value="SLT"/>
    <property type="match status" value="1"/>
</dbReference>
<evidence type="ECO:0000313" key="2">
    <source>
        <dbReference type="EMBL" id="SDM73338.1"/>
    </source>
</evidence>
<dbReference type="RefSeq" id="WP_093656459.1">
    <property type="nucleotide sequence ID" value="NZ_FNHI01000012.1"/>
</dbReference>
<dbReference type="InterPro" id="IPR023346">
    <property type="entry name" value="Lysozyme-like_dom_sf"/>
</dbReference>
<dbReference type="STRING" id="1196353.SAMN05444921_112194"/>
<proteinExistence type="predicted"/>
<dbReference type="SUPFAM" id="SSF53955">
    <property type="entry name" value="Lysozyme-like"/>
    <property type="match status" value="1"/>
</dbReference>
<accession>A0A1G9VM52</accession>
<evidence type="ECO:0000259" key="1">
    <source>
        <dbReference type="Pfam" id="PF01464"/>
    </source>
</evidence>
<dbReference type="InterPro" id="IPR008258">
    <property type="entry name" value="Transglycosylase_SLT_dom_1"/>
</dbReference>
<feature type="domain" description="Transglycosylase SLT" evidence="1">
    <location>
        <begin position="79"/>
        <end position="147"/>
    </location>
</feature>
<dbReference type="Gene3D" id="1.10.530.10">
    <property type="match status" value="1"/>
</dbReference>